<dbReference type="NCBIfam" id="TIGR00905">
    <property type="entry name" value="2A0302"/>
    <property type="match status" value="1"/>
</dbReference>
<comment type="subcellular location">
    <subcellularLocation>
        <location evidence="1">Cell membrane</location>
        <topology evidence="1">Multi-pass membrane protein</topology>
    </subcellularLocation>
</comment>
<keyword evidence="4" id="KW-1003">Cell membrane</keyword>
<feature type="transmembrane region" description="Helical" evidence="9">
    <location>
        <begin position="128"/>
        <end position="146"/>
    </location>
</feature>
<evidence type="ECO:0000256" key="8">
    <source>
        <dbReference type="ARBA" id="ARBA00023136"/>
    </source>
</evidence>
<feature type="transmembrane region" description="Helical" evidence="9">
    <location>
        <begin position="391"/>
        <end position="407"/>
    </location>
</feature>
<sequence>MTPQKIGLTALTALVLSSMIGSGIFSLPQNMAEVAGAEALIIGWTITGVGIIALGLSFWYLARLRPTLDGGIYAYARDGFGELVGFFSAWGYWLCATIGVTGYLVVAFEALGGFTDTPGQVFFGKGNTPAAFVGESAIVWAVYWLAARGVKEAAGVNLVATLVKVFPLLLFIGLALWFFRGETFAADWHGAGLQATTLTQVKDTMLITLWVFTGVEGAAVLSAHARKRSDVGLATVLGILIALALYVAITVLALGVLPRAEIAALANPSMAGVLQAMMGSAGGIIISTCLIVSVLASYLSWTLYSMEVPFYGAQYGAFPRTLAAQNENGVPHHSLRFSCITVQVCLLLVLLTGESYNALLKISTSMILVPYLLIGAYLLKITLRERLAPHIVAVGTVATLYALWILYAAGMGYLLLSVLLYVPGVALFLYAQTRFHGRFPRLQAGEIALLALLLLLLVPALQQVLADLRGAG</sequence>
<keyword evidence="11" id="KW-1185">Reference proteome</keyword>
<dbReference type="Gene3D" id="1.20.1740.10">
    <property type="entry name" value="Amino acid/polyamine transporter I"/>
    <property type="match status" value="1"/>
</dbReference>
<feature type="transmembrane region" description="Helical" evidence="9">
    <location>
        <begin position="231"/>
        <end position="257"/>
    </location>
</feature>
<dbReference type="STRING" id="2718.CHUV0807_0607"/>
<dbReference type="OrthoDB" id="3185104at2"/>
<feature type="transmembrane region" description="Helical" evidence="9">
    <location>
        <begin position="83"/>
        <end position="108"/>
    </location>
</feature>
<dbReference type="EMBL" id="ACKY01000037">
    <property type="protein sequence ID" value="EEV89050.1"/>
    <property type="molecule type" value="Genomic_DNA"/>
</dbReference>
<dbReference type="GO" id="GO:0022857">
    <property type="term" value="F:transmembrane transporter activity"/>
    <property type="evidence" value="ECO:0007669"/>
    <property type="project" value="InterPro"/>
</dbReference>
<dbReference type="GeneID" id="84789008"/>
<dbReference type="GO" id="GO:0005886">
    <property type="term" value="C:plasma membrane"/>
    <property type="evidence" value="ECO:0007669"/>
    <property type="project" value="UniProtKB-SubCell"/>
</dbReference>
<dbReference type="PIRSF" id="PIRSF006060">
    <property type="entry name" value="AA_transporter"/>
    <property type="match status" value="1"/>
</dbReference>
<comment type="caution">
    <text evidence="10">The sequence shown here is derived from an EMBL/GenBank/DDBJ whole genome shotgun (WGS) entry which is preliminary data.</text>
</comment>
<evidence type="ECO:0000313" key="11">
    <source>
        <dbReference type="Proteomes" id="UP000004870"/>
    </source>
</evidence>
<evidence type="ECO:0000256" key="5">
    <source>
        <dbReference type="ARBA" id="ARBA00022692"/>
    </source>
</evidence>
<keyword evidence="6" id="KW-0029">Amino-acid transport</keyword>
<dbReference type="PANTHER" id="PTHR42770">
    <property type="entry name" value="AMINO ACID TRANSPORTER-RELATED"/>
    <property type="match status" value="1"/>
</dbReference>
<name>C8N8K1_CARH6</name>
<comment type="similarity">
    <text evidence="2">Belongs to the amino acid-polyamine-organocation (APC) superfamily. Basic amino acid/polyamine antiporter (APA) (TC 2.A.3.2) family.</text>
</comment>
<dbReference type="HOGENOM" id="CLU_007946_1_2_6"/>
<evidence type="ECO:0000256" key="6">
    <source>
        <dbReference type="ARBA" id="ARBA00022970"/>
    </source>
</evidence>
<organism evidence="10 11">
    <name type="scientific">Cardiobacterium hominis (strain ATCC 15826 / DSM 8339 / NCTC 10426 / 6573)</name>
    <dbReference type="NCBI Taxonomy" id="638300"/>
    <lineage>
        <taxon>Bacteria</taxon>
        <taxon>Pseudomonadati</taxon>
        <taxon>Pseudomonadota</taxon>
        <taxon>Gammaproteobacteria</taxon>
        <taxon>Cardiobacteriales</taxon>
        <taxon>Cardiobacteriaceae</taxon>
        <taxon>Cardiobacterium</taxon>
    </lineage>
</organism>
<feature type="transmembrane region" description="Helical" evidence="9">
    <location>
        <begin position="335"/>
        <end position="352"/>
    </location>
</feature>
<accession>C8N8K1</accession>
<keyword evidence="7 9" id="KW-1133">Transmembrane helix</keyword>
<dbReference type="InterPro" id="IPR050367">
    <property type="entry name" value="APC_superfamily"/>
</dbReference>
<dbReference type="GO" id="GO:0006865">
    <property type="term" value="P:amino acid transport"/>
    <property type="evidence" value="ECO:0007669"/>
    <property type="project" value="UniProtKB-KW"/>
</dbReference>
<dbReference type="Proteomes" id="UP000004870">
    <property type="component" value="Unassembled WGS sequence"/>
</dbReference>
<keyword evidence="3" id="KW-0813">Transport</keyword>
<proteinExistence type="inferred from homology"/>
<dbReference type="InterPro" id="IPR004754">
    <property type="entry name" value="Amino_acid_antiprt"/>
</dbReference>
<feature type="transmembrane region" description="Helical" evidence="9">
    <location>
        <begin position="277"/>
        <end position="301"/>
    </location>
</feature>
<reference evidence="10 11" key="1">
    <citation type="submission" date="2009-08" db="EMBL/GenBank/DDBJ databases">
        <authorList>
            <person name="Qin X."/>
            <person name="Bachman B."/>
            <person name="Battles P."/>
            <person name="Bell A."/>
            <person name="Bess C."/>
            <person name="Bickham C."/>
            <person name="Chaboub L."/>
            <person name="Chen D."/>
            <person name="Coyle M."/>
            <person name="Deiros D.R."/>
            <person name="Dinh H."/>
            <person name="Forbes L."/>
            <person name="Fowler G."/>
            <person name="Francisco L."/>
            <person name="Fu Q."/>
            <person name="Gubbala S."/>
            <person name="Hale W."/>
            <person name="Han Y."/>
            <person name="Hemphill L."/>
            <person name="Highlander S.K."/>
            <person name="Hirani K."/>
            <person name="Hogues M."/>
            <person name="Jackson L."/>
            <person name="Jakkamsetti A."/>
            <person name="Javaid M."/>
            <person name="Jiang H."/>
            <person name="Korchina V."/>
            <person name="Kovar C."/>
            <person name="Lara F."/>
            <person name="Lee S."/>
            <person name="Mata R."/>
            <person name="Mathew T."/>
            <person name="Moen C."/>
            <person name="Morales K."/>
            <person name="Munidasa M."/>
            <person name="Nazareth L."/>
            <person name="Ngo R."/>
            <person name="Nguyen L."/>
            <person name="Okwuonu G."/>
            <person name="Ongeri F."/>
            <person name="Patil S."/>
            <person name="Petrosino J."/>
            <person name="Pham C."/>
            <person name="Pham P."/>
            <person name="Pu L.-L."/>
            <person name="Puazo M."/>
            <person name="Raj R."/>
            <person name="Reid J."/>
            <person name="Rouhana J."/>
            <person name="Saada N."/>
            <person name="Shang Y."/>
            <person name="Simmons D."/>
            <person name="Thornton R."/>
            <person name="Warren J."/>
            <person name="Weissenberger G."/>
            <person name="Zhang J."/>
            <person name="Zhang L."/>
            <person name="Zhou C."/>
            <person name="Zhu D."/>
            <person name="Muzny D."/>
            <person name="Worley K."/>
            <person name="Gibbs R."/>
        </authorList>
    </citation>
    <scope>NUCLEOTIDE SEQUENCE [LARGE SCALE GENOMIC DNA]</scope>
    <source>
        <strain evidence="11">ATCC 15826 / DSM 8339 / NCTC 10426 / 6573</strain>
    </source>
</reference>
<protein>
    <submittedName>
        <fullName evidence="10">Transporter, basic amino acid/polyamine antiporter (APA) family</fullName>
    </submittedName>
</protein>
<evidence type="ECO:0000256" key="4">
    <source>
        <dbReference type="ARBA" id="ARBA00022475"/>
    </source>
</evidence>
<dbReference type="AlphaFoldDB" id="C8N8K1"/>
<keyword evidence="8 9" id="KW-0472">Membrane</keyword>
<feature type="transmembrane region" description="Helical" evidence="9">
    <location>
        <begin position="444"/>
        <end position="465"/>
    </location>
</feature>
<feature type="transmembrane region" description="Helical" evidence="9">
    <location>
        <begin position="205"/>
        <end position="224"/>
    </location>
</feature>
<dbReference type="PANTHER" id="PTHR42770:SF4">
    <property type="entry name" value="ARGININE_ORNITHINE ANTIPORTER-RELATED"/>
    <property type="match status" value="1"/>
</dbReference>
<dbReference type="Pfam" id="PF13520">
    <property type="entry name" value="AA_permease_2"/>
    <property type="match status" value="1"/>
</dbReference>
<feature type="transmembrane region" description="Helical" evidence="9">
    <location>
        <begin position="358"/>
        <end position="379"/>
    </location>
</feature>
<feature type="transmembrane region" description="Helical" evidence="9">
    <location>
        <begin position="158"/>
        <end position="179"/>
    </location>
</feature>
<dbReference type="InterPro" id="IPR002293">
    <property type="entry name" value="AA/rel_permease1"/>
</dbReference>
<dbReference type="RefSeq" id="WP_004140276.1">
    <property type="nucleotide sequence ID" value="NZ_GG694026.1"/>
</dbReference>
<evidence type="ECO:0000256" key="9">
    <source>
        <dbReference type="SAM" id="Phobius"/>
    </source>
</evidence>
<feature type="transmembrane region" description="Helical" evidence="9">
    <location>
        <begin position="413"/>
        <end position="432"/>
    </location>
</feature>
<evidence type="ECO:0000256" key="1">
    <source>
        <dbReference type="ARBA" id="ARBA00004651"/>
    </source>
</evidence>
<keyword evidence="5 9" id="KW-0812">Transmembrane</keyword>
<evidence type="ECO:0000256" key="3">
    <source>
        <dbReference type="ARBA" id="ARBA00022448"/>
    </source>
</evidence>
<evidence type="ECO:0000313" key="10">
    <source>
        <dbReference type="EMBL" id="EEV89050.1"/>
    </source>
</evidence>
<evidence type="ECO:0000256" key="7">
    <source>
        <dbReference type="ARBA" id="ARBA00022989"/>
    </source>
</evidence>
<feature type="transmembrane region" description="Helical" evidence="9">
    <location>
        <begin position="42"/>
        <end position="62"/>
    </location>
</feature>
<gene>
    <name evidence="10" type="primary">arcD</name>
    <name evidence="10" type="ORF">HMPREF0198_0828</name>
</gene>
<evidence type="ECO:0000256" key="2">
    <source>
        <dbReference type="ARBA" id="ARBA00008220"/>
    </source>
</evidence>